<feature type="domain" description="Choline/carnitine acyltransferase" evidence="6">
    <location>
        <begin position="30"/>
        <end position="634"/>
    </location>
</feature>
<dbReference type="PANTHER" id="PTHR22589">
    <property type="entry name" value="CARNITINE O-ACYLTRANSFERASE"/>
    <property type="match status" value="1"/>
</dbReference>
<keyword evidence="8" id="KW-1185">Reference proteome</keyword>
<dbReference type="PANTHER" id="PTHR22589:SF107">
    <property type="entry name" value="CHOLINE_CARNITINE ACYLTRANSFERASE DOMAIN-CONTAINING PROTEIN"/>
    <property type="match status" value="1"/>
</dbReference>
<dbReference type="InterPro" id="IPR039551">
    <property type="entry name" value="Cho/carn_acyl_trans"/>
</dbReference>
<feature type="region of interest" description="Disordered" evidence="5">
    <location>
        <begin position="1"/>
        <end position="27"/>
    </location>
</feature>
<sequence length="656" mass="73514">MHPTIHIRRNSTATSEKGGRTTSKPLLPRLPVPELRKTLDKYLKSLEPFLLEDAARGGKPFDDALAVRAKWADEFCAGIGKKCQERLIELDKNSPHNWLDDNFWLKTTYMGWRAPLLVNSNWWLAFHDDEQHAGQSVASTGYTEWQMKRAAWLVHRTLEFRDKQEFYPDATRTGIWLRENILKIFNTSRIPKHDCDILSPRIPLSDPSARNITVIVNNWFYSLSVYEPDSTPQSPILCRPETILSRLQAVVEDATARPGPGPPVGVLSSDDRDSWASNLEYLLTLSPRNHDTHRAIVNSNMCLSLDSETHTIPSSHSKLPPPTGVSQQTLDSHLHFIRSVPSNVSNRFFDKPYSLIVDPSGRAGAMGEHSPVDALVPSIVAEYSIVQGVDEDFSAAPSDSRATGWARLDWDIDEKIVSACATSHENALRLIADSDDSVLWFENYGTSWMKGEAGLSPDAYIQMALQLAWYRTRGYFTATYETALTRMFEKGRTETIRTLSKDSRAFVLAMDDPQTNSESKYSLLKRAIQTHTSLTREAATGRGIDRHLLGLQKMLGENESVELFEDALFSRSQEWHLSTSGLSAGHLFRGTGFGTTYEEGYGINYLAAPEMIKFGIESKFSNPSTSTEGFKIAIVNAMNDMKSICSDLRPAVSSKL</sequence>
<evidence type="ECO:0000256" key="4">
    <source>
        <dbReference type="RuleBase" id="RU003801"/>
    </source>
</evidence>
<evidence type="ECO:0000256" key="2">
    <source>
        <dbReference type="ARBA" id="ARBA00022679"/>
    </source>
</evidence>
<feature type="compositionally biased region" description="Polar residues" evidence="5">
    <location>
        <begin position="10"/>
        <end position="24"/>
    </location>
</feature>
<dbReference type="Proteomes" id="UP001465976">
    <property type="component" value="Unassembled WGS sequence"/>
</dbReference>
<name>A0ABR3FI19_9AGAR</name>
<dbReference type="InterPro" id="IPR023213">
    <property type="entry name" value="CAT-like_dom_sf"/>
</dbReference>
<evidence type="ECO:0000256" key="1">
    <source>
        <dbReference type="ARBA" id="ARBA00005232"/>
    </source>
</evidence>
<dbReference type="SUPFAM" id="SSF52777">
    <property type="entry name" value="CoA-dependent acyltransferases"/>
    <property type="match status" value="2"/>
</dbReference>
<accession>A0ABR3FI19</accession>
<reference evidence="7 8" key="1">
    <citation type="submission" date="2024-02" db="EMBL/GenBank/DDBJ databases">
        <title>A draft genome for the cacao thread blight pathogen Marasmius crinis-equi.</title>
        <authorList>
            <person name="Cohen S.P."/>
            <person name="Baruah I.K."/>
            <person name="Amoako-Attah I."/>
            <person name="Bukari Y."/>
            <person name="Meinhardt L.W."/>
            <person name="Bailey B.A."/>
        </authorList>
    </citation>
    <scope>NUCLEOTIDE SEQUENCE [LARGE SCALE GENOMIC DNA]</scope>
    <source>
        <strain evidence="7 8">GH-76</strain>
    </source>
</reference>
<dbReference type="InterPro" id="IPR042231">
    <property type="entry name" value="Cho/carn_acyl_trans_2"/>
</dbReference>
<keyword evidence="3 4" id="KW-0012">Acyltransferase</keyword>
<evidence type="ECO:0000256" key="3">
    <source>
        <dbReference type="ARBA" id="ARBA00023315"/>
    </source>
</evidence>
<comment type="similarity">
    <text evidence="1 4">Belongs to the carnitine/choline acetyltransferase family.</text>
</comment>
<dbReference type="PROSITE" id="PS00440">
    <property type="entry name" value="ACYLTRANSF_C_2"/>
    <property type="match status" value="1"/>
</dbReference>
<organism evidence="7 8">
    <name type="scientific">Marasmius crinis-equi</name>
    <dbReference type="NCBI Taxonomy" id="585013"/>
    <lineage>
        <taxon>Eukaryota</taxon>
        <taxon>Fungi</taxon>
        <taxon>Dikarya</taxon>
        <taxon>Basidiomycota</taxon>
        <taxon>Agaricomycotina</taxon>
        <taxon>Agaricomycetes</taxon>
        <taxon>Agaricomycetidae</taxon>
        <taxon>Agaricales</taxon>
        <taxon>Marasmiineae</taxon>
        <taxon>Marasmiaceae</taxon>
        <taxon>Marasmius</taxon>
    </lineage>
</organism>
<evidence type="ECO:0000313" key="8">
    <source>
        <dbReference type="Proteomes" id="UP001465976"/>
    </source>
</evidence>
<dbReference type="EMBL" id="JBAHYK010000346">
    <property type="protein sequence ID" value="KAL0574990.1"/>
    <property type="molecule type" value="Genomic_DNA"/>
</dbReference>
<protein>
    <recommendedName>
        <fullName evidence="6">Choline/carnitine acyltransferase domain-containing protein</fullName>
    </recommendedName>
</protein>
<comment type="caution">
    <text evidence="7">The sequence shown here is derived from an EMBL/GenBank/DDBJ whole genome shotgun (WGS) entry which is preliminary data.</text>
</comment>
<dbReference type="Pfam" id="PF00755">
    <property type="entry name" value="Carn_acyltransf"/>
    <property type="match status" value="1"/>
</dbReference>
<evidence type="ECO:0000313" key="7">
    <source>
        <dbReference type="EMBL" id="KAL0574990.1"/>
    </source>
</evidence>
<evidence type="ECO:0000256" key="5">
    <source>
        <dbReference type="SAM" id="MobiDB-lite"/>
    </source>
</evidence>
<dbReference type="Gene3D" id="3.30.559.70">
    <property type="entry name" value="Choline/Carnitine o-acyltransferase, domain 2"/>
    <property type="match status" value="1"/>
</dbReference>
<gene>
    <name evidence="7" type="ORF">V5O48_006978</name>
</gene>
<dbReference type="Gene3D" id="3.30.559.10">
    <property type="entry name" value="Chloramphenicol acetyltransferase-like domain"/>
    <property type="match status" value="1"/>
</dbReference>
<keyword evidence="2 4" id="KW-0808">Transferase</keyword>
<evidence type="ECO:0000259" key="6">
    <source>
        <dbReference type="Pfam" id="PF00755"/>
    </source>
</evidence>
<proteinExistence type="inferred from homology"/>
<dbReference type="InterPro" id="IPR000542">
    <property type="entry name" value="Carn_acyl_trans"/>
</dbReference>